<gene>
    <name evidence="3" type="ORF">AK812_SmicGene7017</name>
</gene>
<feature type="region of interest" description="Disordered" evidence="1">
    <location>
        <begin position="52"/>
        <end position="74"/>
    </location>
</feature>
<dbReference type="GO" id="GO:0004519">
    <property type="term" value="F:endonuclease activity"/>
    <property type="evidence" value="ECO:0007669"/>
    <property type="project" value="InterPro"/>
</dbReference>
<dbReference type="Gene3D" id="1.10.30.50">
    <property type="match status" value="1"/>
</dbReference>
<feature type="region of interest" description="Disordered" evidence="1">
    <location>
        <begin position="146"/>
        <end position="179"/>
    </location>
</feature>
<protein>
    <recommendedName>
        <fullName evidence="2">HNH domain-containing protein</fullName>
    </recommendedName>
</protein>
<comment type="caution">
    <text evidence="3">The sequence shown here is derived from an EMBL/GenBank/DDBJ whole genome shotgun (WGS) entry which is preliminary data.</text>
</comment>
<evidence type="ECO:0000313" key="4">
    <source>
        <dbReference type="Proteomes" id="UP000186817"/>
    </source>
</evidence>
<feature type="domain" description="HNH" evidence="2">
    <location>
        <begin position="82"/>
        <end position="115"/>
    </location>
</feature>
<evidence type="ECO:0000313" key="3">
    <source>
        <dbReference type="EMBL" id="OLQ09340.1"/>
    </source>
</evidence>
<dbReference type="OrthoDB" id="10333620at2759"/>
<dbReference type="GO" id="GO:0003676">
    <property type="term" value="F:nucleic acid binding"/>
    <property type="evidence" value="ECO:0007669"/>
    <property type="project" value="InterPro"/>
</dbReference>
<organism evidence="3 4">
    <name type="scientific">Symbiodinium microadriaticum</name>
    <name type="common">Dinoflagellate</name>
    <name type="synonym">Zooxanthella microadriatica</name>
    <dbReference type="NCBI Taxonomy" id="2951"/>
    <lineage>
        <taxon>Eukaryota</taxon>
        <taxon>Sar</taxon>
        <taxon>Alveolata</taxon>
        <taxon>Dinophyceae</taxon>
        <taxon>Suessiales</taxon>
        <taxon>Symbiodiniaceae</taxon>
        <taxon>Symbiodinium</taxon>
    </lineage>
</organism>
<keyword evidence="4" id="KW-1185">Reference proteome</keyword>
<dbReference type="InterPro" id="IPR002711">
    <property type="entry name" value="HNH"/>
</dbReference>
<evidence type="ECO:0000259" key="2">
    <source>
        <dbReference type="Pfam" id="PF01844"/>
    </source>
</evidence>
<evidence type="ECO:0000256" key="1">
    <source>
        <dbReference type="SAM" id="MobiDB-lite"/>
    </source>
</evidence>
<dbReference type="EMBL" id="LSRX01000098">
    <property type="protein sequence ID" value="OLQ09340.1"/>
    <property type="molecule type" value="Genomic_DNA"/>
</dbReference>
<dbReference type="InterPro" id="IPR003615">
    <property type="entry name" value="HNH_nuc"/>
</dbReference>
<proteinExistence type="predicted"/>
<dbReference type="CDD" id="cd00085">
    <property type="entry name" value="HNHc"/>
    <property type="match status" value="1"/>
</dbReference>
<accession>A0A1Q9EPJ5</accession>
<dbReference type="GO" id="GO:0008270">
    <property type="term" value="F:zinc ion binding"/>
    <property type="evidence" value="ECO:0007669"/>
    <property type="project" value="InterPro"/>
</dbReference>
<dbReference type="Pfam" id="PF01844">
    <property type="entry name" value="HNH"/>
    <property type="match status" value="1"/>
</dbReference>
<reference evidence="3 4" key="1">
    <citation type="submission" date="2016-02" db="EMBL/GenBank/DDBJ databases">
        <title>Genome analysis of coral dinoflagellate symbionts highlights evolutionary adaptations to a symbiotic lifestyle.</title>
        <authorList>
            <person name="Aranda M."/>
            <person name="Li Y."/>
            <person name="Liew Y.J."/>
            <person name="Baumgarten S."/>
            <person name="Simakov O."/>
            <person name="Wilson M."/>
            <person name="Piel J."/>
            <person name="Ashoor H."/>
            <person name="Bougouffa S."/>
            <person name="Bajic V.B."/>
            <person name="Ryu T."/>
            <person name="Ravasi T."/>
            <person name="Bayer T."/>
            <person name="Micklem G."/>
            <person name="Kim H."/>
            <person name="Bhak J."/>
            <person name="Lajeunesse T.C."/>
            <person name="Voolstra C.R."/>
        </authorList>
    </citation>
    <scope>NUCLEOTIDE SEQUENCE [LARGE SCALE GENOMIC DNA]</scope>
    <source>
        <strain evidence="3 4">CCMP2467</strain>
    </source>
</reference>
<sequence>MRRLKRDNPVPEFRDWLLGTSAASERSCWPRTRRCCTRRSVWACPIADSSWPEPAAGKVRGDSEPPGRAAGPPAGHLQAVHRFEVDHVIPVSQPLSGQQQELQALCLECHRTKTSLEGNHSTNLESRFCRYDYLNYAASPRLARVDLPSDHRKGGAGQVEPLQMEPGRNGARRPALELA</sequence>
<dbReference type="AlphaFoldDB" id="A0A1Q9EPJ5"/>
<name>A0A1Q9EPJ5_SYMMI</name>
<dbReference type="Proteomes" id="UP000186817">
    <property type="component" value="Unassembled WGS sequence"/>
</dbReference>